<name>A0A8X6N2M0_NEPPI</name>
<gene>
    <name evidence="1" type="ORF">NPIL_450271</name>
</gene>
<evidence type="ECO:0000313" key="2">
    <source>
        <dbReference type="Proteomes" id="UP000887013"/>
    </source>
</evidence>
<reference evidence="1" key="1">
    <citation type="submission" date="2020-08" db="EMBL/GenBank/DDBJ databases">
        <title>Multicomponent nature underlies the extraordinary mechanical properties of spider dragline silk.</title>
        <authorList>
            <person name="Kono N."/>
            <person name="Nakamura H."/>
            <person name="Mori M."/>
            <person name="Yoshida Y."/>
            <person name="Ohtoshi R."/>
            <person name="Malay A.D."/>
            <person name="Moran D.A.P."/>
            <person name="Tomita M."/>
            <person name="Numata K."/>
            <person name="Arakawa K."/>
        </authorList>
    </citation>
    <scope>NUCLEOTIDE SEQUENCE</scope>
</reference>
<dbReference type="EMBL" id="BMAW01053373">
    <property type="protein sequence ID" value="GFS90759.1"/>
    <property type="molecule type" value="Genomic_DNA"/>
</dbReference>
<dbReference type="Proteomes" id="UP000887013">
    <property type="component" value="Unassembled WGS sequence"/>
</dbReference>
<comment type="caution">
    <text evidence="1">The sequence shown here is derived from an EMBL/GenBank/DDBJ whole genome shotgun (WGS) entry which is preliminary data.</text>
</comment>
<sequence>MKKDPFITVLFLQHPKKIAYEEELVHPLYQPFQTNTSPRHLILVGRAVMCYPPSLKDNTPRMVTHTLSINTKHKNTLTLSCVGISFSNISRRVDALAWMRGRIETKWSRRQDPKHKKLVIKISVWLFADVWGVLRKRTPDMSCFVEQNT</sequence>
<protein>
    <submittedName>
        <fullName evidence="1">Uncharacterized protein</fullName>
    </submittedName>
</protein>
<proteinExistence type="predicted"/>
<accession>A0A8X6N2M0</accession>
<keyword evidence="2" id="KW-1185">Reference proteome</keyword>
<organism evidence="1 2">
    <name type="scientific">Nephila pilipes</name>
    <name type="common">Giant wood spider</name>
    <name type="synonym">Nephila maculata</name>
    <dbReference type="NCBI Taxonomy" id="299642"/>
    <lineage>
        <taxon>Eukaryota</taxon>
        <taxon>Metazoa</taxon>
        <taxon>Ecdysozoa</taxon>
        <taxon>Arthropoda</taxon>
        <taxon>Chelicerata</taxon>
        <taxon>Arachnida</taxon>
        <taxon>Araneae</taxon>
        <taxon>Araneomorphae</taxon>
        <taxon>Entelegynae</taxon>
        <taxon>Araneoidea</taxon>
        <taxon>Nephilidae</taxon>
        <taxon>Nephila</taxon>
    </lineage>
</organism>
<dbReference type="AlphaFoldDB" id="A0A8X6N2M0"/>
<evidence type="ECO:0000313" key="1">
    <source>
        <dbReference type="EMBL" id="GFS90759.1"/>
    </source>
</evidence>